<evidence type="ECO:0000313" key="1">
    <source>
        <dbReference type="EMBL" id="OMJ08832.1"/>
    </source>
</evidence>
<accession>A0A1R1X2I3</accession>
<reference evidence="1 2" key="1">
    <citation type="submission" date="2017-01" db="EMBL/GenBank/DDBJ databases">
        <authorList>
            <person name="Mah S.A."/>
            <person name="Swanson W.J."/>
            <person name="Moy G.W."/>
            <person name="Vacquier V.D."/>
        </authorList>
    </citation>
    <scope>NUCLEOTIDE SEQUENCE [LARGE SCALE GENOMIC DNA]</scope>
    <source>
        <strain evidence="1 2">GSMNP</strain>
    </source>
</reference>
<sequence>MLMYQNKKNKV</sequence>
<comment type="caution">
    <text evidence="1">The sequence shown here is derived from an EMBL/GenBank/DDBJ whole genome shotgun (WGS) entry which is preliminary data.</text>
</comment>
<name>A0A1R1X2I3_9FUNG</name>
<protein>
    <submittedName>
        <fullName evidence="1">Uncharacterized protein</fullName>
    </submittedName>
</protein>
<keyword evidence="2" id="KW-1185">Reference proteome</keyword>
<dbReference type="EMBL" id="LSSN01005669">
    <property type="protein sequence ID" value="OMJ08832.1"/>
    <property type="molecule type" value="Genomic_DNA"/>
</dbReference>
<evidence type="ECO:0000313" key="2">
    <source>
        <dbReference type="Proteomes" id="UP000187283"/>
    </source>
</evidence>
<gene>
    <name evidence="1" type="ORF">AYI70_g11291</name>
</gene>
<organism evidence="1 2">
    <name type="scientific">Smittium culicis</name>
    <dbReference type="NCBI Taxonomy" id="133412"/>
    <lineage>
        <taxon>Eukaryota</taxon>
        <taxon>Fungi</taxon>
        <taxon>Fungi incertae sedis</taxon>
        <taxon>Zoopagomycota</taxon>
        <taxon>Kickxellomycotina</taxon>
        <taxon>Harpellomycetes</taxon>
        <taxon>Harpellales</taxon>
        <taxon>Legeriomycetaceae</taxon>
        <taxon>Smittium</taxon>
    </lineage>
</organism>
<feature type="non-terminal residue" evidence="1">
    <location>
        <position position="11"/>
    </location>
</feature>
<dbReference type="Proteomes" id="UP000187283">
    <property type="component" value="Unassembled WGS sequence"/>
</dbReference>
<proteinExistence type="predicted"/>